<keyword evidence="5" id="KW-1003">Cell membrane</keyword>
<feature type="compositionally biased region" description="Low complexity" evidence="26">
    <location>
        <begin position="424"/>
        <end position="441"/>
    </location>
</feature>
<protein>
    <recommendedName>
        <fullName evidence="4">CD44 antigen</fullName>
    </recommendedName>
    <alternativeName>
        <fullName evidence="22">GP90 lymphocyte homing/adhesion receptor</fullName>
    </alternativeName>
    <alternativeName>
        <fullName evidence="21">HUTCH-I</fullName>
    </alternativeName>
    <alternativeName>
        <fullName evidence="23">Hermes antigen</fullName>
    </alternativeName>
    <alternativeName>
        <fullName evidence="20">Hyaluronate receptor</fullName>
    </alternativeName>
    <alternativeName>
        <fullName evidence="18">Phagocytic glycoprotein 1</fullName>
    </alternativeName>
    <alternativeName>
        <fullName evidence="19">Phagocytic glycoprotein I</fullName>
    </alternativeName>
</protein>
<evidence type="ECO:0000259" key="28">
    <source>
        <dbReference type="PROSITE" id="PS50963"/>
    </source>
</evidence>
<evidence type="ECO:0000256" key="19">
    <source>
        <dbReference type="ARBA" id="ARBA00029928"/>
    </source>
</evidence>
<keyword evidence="11" id="KW-0654">Proteoglycan</keyword>
<dbReference type="GO" id="GO:0005540">
    <property type="term" value="F:hyaluronic acid binding"/>
    <property type="evidence" value="ECO:0007669"/>
    <property type="project" value="InterPro"/>
</dbReference>
<dbReference type="GO" id="GO:0005576">
    <property type="term" value="C:extracellular region"/>
    <property type="evidence" value="ECO:0007669"/>
    <property type="project" value="UniProtKB-SubCell"/>
</dbReference>
<feature type="compositionally biased region" description="Basic and acidic residues" evidence="26">
    <location>
        <begin position="409"/>
        <end position="422"/>
    </location>
</feature>
<feature type="compositionally biased region" description="Basic and acidic residues" evidence="26">
    <location>
        <begin position="302"/>
        <end position="316"/>
    </location>
</feature>
<comment type="caution">
    <text evidence="25">Lacks conserved residue(s) required for the propagation of feature annotation.</text>
</comment>
<feature type="compositionally biased region" description="Basic and acidic residues" evidence="26">
    <location>
        <begin position="59"/>
        <end position="70"/>
    </location>
</feature>
<dbReference type="InterPro" id="IPR043210">
    <property type="entry name" value="CD44_antigen-like"/>
</dbReference>
<evidence type="ECO:0000256" key="6">
    <source>
        <dbReference type="ARBA" id="ARBA00022525"/>
    </source>
</evidence>
<proteinExistence type="predicted"/>
<keyword evidence="12 27" id="KW-1133">Transmembrane helix</keyword>
<dbReference type="Pfam" id="PF00193">
    <property type="entry name" value="Xlink"/>
    <property type="match status" value="1"/>
</dbReference>
<evidence type="ECO:0000256" key="5">
    <source>
        <dbReference type="ARBA" id="ARBA00022475"/>
    </source>
</evidence>
<keyword evidence="17" id="KW-0966">Cell projection</keyword>
<dbReference type="GO" id="GO:0032991">
    <property type="term" value="C:protein-containing complex"/>
    <property type="evidence" value="ECO:0007669"/>
    <property type="project" value="UniProtKB-ARBA"/>
</dbReference>
<keyword evidence="15" id="KW-0675">Receptor</keyword>
<keyword evidence="14" id="KW-1015">Disulfide bond</keyword>
<feature type="region of interest" description="Disordered" evidence="26">
    <location>
        <begin position="352"/>
        <end position="448"/>
    </location>
</feature>
<evidence type="ECO:0000256" key="14">
    <source>
        <dbReference type="ARBA" id="ARBA00023157"/>
    </source>
</evidence>
<dbReference type="CDD" id="cd03516">
    <property type="entry name" value="Link_domain_CD44_like"/>
    <property type="match status" value="1"/>
</dbReference>
<evidence type="ECO:0000256" key="20">
    <source>
        <dbReference type="ARBA" id="ARBA00031179"/>
    </source>
</evidence>
<dbReference type="SMART" id="SM00445">
    <property type="entry name" value="LINK"/>
    <property type="match status" value="1"/>
</dbReference>
<dbReference type="PANTHER" id="PTHR10225:SF6">
    <property type="entry name" value="CD44 ANTIGEN"/>
    <property type="match status" value="1"/>
</dbReference>
<keyword evidence="13 27" id="KW-0472">Membrane</keyword>
<keyword evidence="9" id="KW-0732">Signal</keyword>
<reference evidence="29" key="1">
    <citation type="submission" date="2019-03" db="EMBL/GenBank/DDBJ databases">
        <authorList>
            <person name="Warren W.C."/>
            <person name="Johnson G.S."/>
        </authorList>
    </citation>
    <scope>NUCLEOTIDE SEQUENCE [LARGE SCALE GENOMIC DNA]</scope>
    <source>
        <strain evidence="29">Basenji</strain>
    </source>
</reference>
<dbReference type="GO" id="GO:0009653">
    <property type="term" value="P:anatomical structure morphogenesis"/>
    <property type="evidence" value="ECO:0007669"/>
    <property type="project" value="UniProtKB-ARBA"/>
</dbReference>
<dbReference type="GO" id="GO:0009986">
    <property type="term" value="C:cell surface"/>
    <property type="evidence" value="ECO:0007669"/>
    <property type="project" value="UniProtKB-ARBA"/>
</dbReference>
<keyword evidence="16" id="KW-0325">Glycoprotein</keyword>
<dbReference type="SUPFAM" id="SSF56436">
    <property type="entry name" value="C-type lectin-like"/>
    <property type="match status" value="1"/>
</dbReference>
<gene>
    <name evidence="29" type="primary">CD44</name>
</gene>
<dbReference type="InterPro" id="IPR001231">
    <property type="entry name" value="CD44_antigen"/>
</dbReference>
<keyword evidence="7" id="KW-0597">Phosphoprotein</keyword>
<dbReference type="PANTHER" id="PTHR10225">
    <property type="entry name" value="HYALURONAN RECEPTOR"/>
    <property type="match status" value="1"/>
</dbReference>
<evidence type="ECO:0000256" key="16">
    <source>
        <dbReference type="ARBA" id="ARBA00023180"/>
    </source>
</evidence>
<feature type="compositionally biased region" description="Polar residues" evidence="26">
    <location>
        <begin position="362"/>
        <end position="390"/>
    </location>
</feature>
<dbReference type="PRINTS" id="PR00658">
    <property type="entry name" value="CD44"/>
</dbReference>
<feature type="domain" description="Link" evidence="28">
    <location>
        <begin position="183"/>
        <end position="271"/>
    </location>
</feature>
<feature type="region of interest" description="Disordered" evidence="26">
    <location>
        <begin position="15"/>
        <end position="146"/>
    </location>
</feature>
<dbReference type="AlphaFoldDB" id="A0A8C0P9C3"/>
<dbReference type="GO" id="GO:0048731">
    <property type="term" value="P:system development"/>
    <property type="evidence" value="ECO:0007669"/>
    <property type="project" value="UniProtKB-ARBA"/>
</dbReference>
<evidence type="ECO:0000256" key="27">
    <source>
        <dbReference type="SAM" id="Phobius"/>
    </source>
</evidence>
<keyword evidence="6" id="KW-0964">Secreted</keyword>
<feature type="compositionally biased region" description="Low complexity" evidence="26">
    <location>
        <begin position="100"/>
        <end position="119"/>
    </location>
</feature>
<evidence type="ECO:0000256" key="12">
    <source>
        <dbReference type="ARBA" id="ARBA00022989"/>
    </source>
</evidence>
<dbReference type="PROSITE" id="PS50963">
    <property type="entry name" value="LINK_2"/>
    <property type="match status" value="1"/>
</dbReference>
<feature type="transmembrane region" description="Helical" evidence="27">
    <location>
        <begin position="456"/>
        <end position="477"/>
    </location>
</feature>
<evidence type="ECO:0000256" key="7">
    <source>
        <dbReference type="ARBA" id="ARBA00022553"/>
    </source>
</evidence>
<evidence type="ECO:0000256" key="23">
    <source>
        <dbReference type="ARBA" id="ARBA00032917"/>
    </source>
</evidence>
<dbReference type="FunFam" id="3.10.100.10:FF:000004">
    <property type="entry name" value="CD44 antigen isoform X2"/>
    <property type="match status" value="1"/>
</dbReference>
<evidence type="ECO:0000256" key="21">
    <source>
        <dbReference type="ARBA" id="ARBA00031823"/>
    </source>
</evidence>
<feature type="compositionally biased region" description="Low complexity" evidence="26">
    <location>
        <begin position="330"/>
        <end position="340"/>
    </location>
</feature>
<evidence type="ECO:0000256" key="3">
    <source>
        <dbReference type="ARBA" id="ARBA00004613"/>
    </source>
</evidence>
<dbReference type="Proteomes" id="UP000694429">
    <property type="component" value="Chromosome 18"/>
</dbReference>
<keyword evidence="8 27" id="KW-0812">Transmembrane</keyword>
<feature type="region of interest" description="Disordered" evidence="26">
    <location>
        <begin position="301"/>
        <end position="340"/>
    </location>
</feature>
<evidence type="ECO:0000256" key="9">
    <source>
        <dbReference type="ARBA" id="ARBA00022729"/>
    </source>
</evidence>
<feature type="compositionally biased region" description="Polar residues" evidence="26">
    <location>
        <begin position="21"/>
        <end position="33"/>
    </location>
</feature>
<dbReference type="InterPro" id="IPR000538">
    <property type="entry name" value="Link_dom"/>
</dbReference>
<evidence type="ECO:0000256" key="25">
    <source>
        <dbReference type="PROSITE-ProRule" id="PRU00323"/>
    </source>
</evidence>
<evidence type="ECO:0000313" key="30">
    <source>
        <dbReference type="Proteomes" id="UP000694429"/>
    </source>
</evidence>
<evidence type="ECO:0000256" key="2">
    <source>
        <dbReference type="ARBA" id="ARBA00004251"/>
    </source>
</evidence>
<evidence type="ECO:0000313" key="29">
    <source>
        <dbReference type="Ensembl" id="ENSCAFP00030038721.1"/>
    </source>
</evidence>
<dbReference type="GO" id="GO:0005902">
    <property type="term" value="C:microvillus"/>
    <property type="evidence" value="ECO:0007669"/>
    <property type="project" value="UniProtKB-SubCell"/>
</dbReference>
<dbReference type="GO" id="GO:0007155">
    <property type="term" value="P:cell adhesion"/>
    <property type="evidence" value="ECO:0007669"/>
    <property type="project" value="UniProtKB-KW"/>
</dbReference>
<evidence type="ECO:0000256" key="24">
    <source>
        <dbReference type="ARBA" id="ARBA00065352"/>
    </source>
</evidence>
<dbReference type="GO" id="GO:0005886">
    <property type="term" value="C:plasma membrane"/>
    <property type="evidence" value="ECO:0007669"/>
    <property type="project" value="UniProtKB-SubCell"/>
</dbReference>
<evidence type="ECO:0000256" key="11">
    <source>
        <dbReference type="ARBA" id="ARBA00022974"/>
    </source>
</evidence>
<dbReference type="InterPro" id="IPR016187">
    <property type="entry name" value="CTDL_fold"/>
</dbReference>
<evidence type="ECO:0000256" key="17">
    <source>
        <dbReference type="ARBA" id="ARBA00023273"/>
    </source>
</evidence>
<dbReference type="InterPro" id="IPR016186">
    <property type="entry name" value="C-type_lectin-like/link_sf"/>
</dbReference>
<sequence length="548" mass="59165">MGGWPHVPAWAWKMTRGLGKGNSSPVRGRSSSACPEPPRQKANGPPSRENSASGPGEDEGARPVRLERTPGSRPRLRTVSKEHPWRPPSRPQHIQAPSLPGRTPAPRQARAAALAPCSAGITAPSPAPRTGPRTPDPRTPGPRRPALAPRTMDKLGWHLAWGLCLLRLSLAQIDLNITCRYAGVFHVEKNGRYSISRTEAADLCKAFNSTLPTMAQMERALSVGFETCRYGFIEGHVVIPRIQPNAICAANHTGVYILISNTSQYDTYCFNASAPPEEDCTSVTHLPNAFDGPITITIVNRDGTRYSQKGEYRTNPEDINPSNPTDDDVSSGSSSERSTSAGYNIFHTHLPTAYPTEDQDSSRVSSNSDHTPITNMDSSHSPTSQPSADPNTHLVEDLDRIGPLSMTTQDHDSSVHPSERSHTTHGSESAGHSSGSQEGGANTTSGPMRKPQIPEWLIILASLLALALILAVCIAVNSRRRCGQKKKLVINNGNGAVGDRKPSGINGEASKSQEMVHLVNKEPSETPDQYTTADETRNLQNVDMKIGV</sequence>
<comment type="subunit">
    <text evidence="24">Interacts with PKN2. Interacts with TIAM1 and TIAM2. Interacts with HA, as well as other glycosaminoglycans, collagen, laminin, and fibronectin via its N-terminal segment. Interacts with UNC119. Interacts with PDPN (via extracellular domain); this interaction is required for PDPN-mediated directional migration and regulation of lamellipodia extension/stabilization during cell spreading and migration. Interacts with RDX, EZR and MSN. Interacts with EGFR. Interacts with CD74; this complex is essential for the MIF-induced signaling cascade that results in B cell survival.</text>
</comment>
<keyword evidence="10" id="KW-0130">Cell adhesion</keyword>
<evidence type="ECO:0000256" key="15">
    <source>
        <dbReference type="ARBA" id="ARBA00023170"/>
    </source>
</evidence>
<name>A0A8C0P9C3_CANLF</name>
<evidence type="ECO:0000256" key="26">
    <source>
        <dbReference type="SAM" id="MobiDB-lite"/>
    </source>
</evidence>
<comment type="subcellular location">
    <subcellularLocation>
        <location evidence="2">Cell membrane</location>
        <topology evidence="2">Single-pass type I membrane protein</topology>
    </subcellularLocation>
    <subcellularLocation>
        <location evidence="1">Cell projection</location>
        <location evidence="1">Microvillus</location>
    </subcellularLocation>
    <subcellularLocation>
        <location evidence="3">Secreted</location>
    </subcellularLocation>
</comment>
<evidence type="ECO:0000256" key="18">
    <source>
        <dbReference type="ARBA" id="ARBA00029917"/>
    </source>
</evidence>
<dbReference type="GO" id="GO:0042981">
    <property type="term" value="P:regulation of apoptotic process"/>
    <property type="evidence" value="ECO:0007669"/>
    <property type="project" value="UniProtKB-ARBA"/>
</dbReference>
<evidence type="ECO:0000256" key="10">
    <source>
        <dbReference type="ARBA" id="ARBA00022889"/>
    </source>
</evidence>
<evidence type="ECO:0000256" key="13">
    <source>
        <dbReference type="ARBA" id="ARBA00023136"/>
    </source>
</evidence>
<evidence type="ECO:0000256" key="4">
    <source>
        <dbReference type="ARBA" id="ARBA00020474"/>
    </source>
</evidence>
<dbReference type="Gene3D" id="3.10.100.10">
    <property type="entry name" value="Mannose-Binding Protein A, subunit A"/>
    <property type="match status" value="1"/>
</dbReference>
<organism evidence="29 30">
    <name type="scientific">Canis lupus familiaris</name>
    <name type="common">Dog</name>
    <name type="synonym">Canis familiaris</name>
    <dbReference type="NCBI Taxonomy" id="9615"/>
    <lineage>
        <taxon>Eukaryota</taxon>
        <taxon>Metazoa</taxon>
        <taxon>Chordata</taxon>
        <taxon>Craniata</taxon>
        <taxon>Vertebrata</taxon>
        <taxon>Euteleostomi</taxon>
        <taxon>Mammalia</taxon>
        <taxon>Eutheria</taxon>
        <taxon>Laurasiatheria</taxon>
        <taxon>Carnivora</taxon>
        <taxon>Caniformia</taxon>
        <taxon>Canidae</taxon>
        <taxon>Canis</taxon>
    </lineage>
</organism>
<dbReference type="Ensembl" id="ENSCAFT00030044368.1">
    <property type="protein sequence ID" value="ENSCAFP00030038721.1"/>
    <property type="gene ID" value="ENSCAFG00030023869.1"/>
</dbReference>
<evidence type="ECO:0000256" key="22">
    <source>
        <dbReference type="ARBA" id="ARBA00032514"/>
    </source>
</evidence>
<evidence type="ECO:0000256" key="8">
    <source>
        <dbReference type="ARBA" id="ARBA00022692"/>
    </source>
</evidence>
<accession>A0A8C0P9C3</accession>
<evidence type="ECO:0000256" key="1">
    <source>
        <dbReference type="ARBA" id="ARBA00004105"/>
    </source>
</evidence>
<dbReference type="PROSITE" id="PS01241">
    <property type="entry name" value="LINK_1"/>
    <property type="match status" value="1"/>
</dbReference>
<dbReference type="PRINTS" id="PR01265">
    <property type="entry name" value="LINKMODULE"/>
</dbReference>
<dbReference type="OrthoDB" id="9938473at2759"/>
<reference evidence="29" key="2">
    <citation type="submission" date="2025-08" db="UniProtKB">
        <authorList>
            <consortium name="Ensembl"/>
        </authorList>
    </citation>
    <scope>IDENTIFICATION</scope>
</reference>